<dbReference type="PANTHER" id="PTHR35317:SF40">
    <property type="entry name" value="CCHC-TYPE DOMAIN-CONTAINING PROTEIN"/>
    <property type="match status" value="1"/>
</dbReference>
<reference evidence="1 2" key="1">
    <citation type="journal article" date="2019" name="Sci. Rep.">
        <title>Orb-weaving spider Araneus ventricosus genome elucidates the spidroin gene catalogue.</title>
        <authorList>
            <person name="Kono N."/>
            <person name="Nakamura H."/>
            <person name="Ohtoshi R."/>
            <person name="Moran D.A.P."/>
            <person name="Shinohara A."/>
            <person name="Yoshida Y."/>
            <person name="Fujiwara M."/>
            <person name="Mori M."/>
            <person name="Tomita M."/>
            <person name="Arakawa K."/>
        </authorList>
    </citation>
    <scope>NUCLEOTIDE SEQUENCE [LARGE SCALE GENOMIC DNA]</scope>
</reference>
<accession>A0A4Y2EQF4</accession>
<dbReference type="Proteomes" id="UP000499080">
    <property type="component" value="Unassembled WGS sequence"/>
</dbReference>
<dbReference type="PANTHER" id="PTHR35317">
    <property type="entry name" value="OS04G0629600 PROTEIN"/>
    <property type="match status" value="1"/>
</dbReference>
<dbReference type="EMBL" id="BGPR01000652">
    <property type="protein sequence ID" value="GBM30104.1"/>
    <property type="molecule type" value="Genomic_DNA"/>
</dbReference>
<name>A0A4Y2EQF4_ARAVE</name>
<evidence type="ECO:0000313" key="1">
    <source>
        <dbReference type="EMBL" id="GBM30104.1"/>
    </source>
</evidence>
<comment type="caution">
    <text evidence="1">The sequence shown here is derived from an EMBL/GenBank/DDBJ whole genome shotgun (WGS) entry which is preliminary data.</text>
</comment>
<protein>
    <submittedName>
        <fullName evidence="1">Retrovirus-related Pol polyprotein from transposon TNT 1-94</fullName>
    </submittedName>
</protein>
<keyword evidence="2" id="KW-1185">Reference proteome</keyword>
<proteinExistence type="predicted"/>
<dbReference type="Pfam" id="PF14223">
    <property type="entry name" value="Retrotran_gag_2"/>
    <property type="match status" value="1"/>
</dbReference>
<dbReference type="OrthoDB" id="7635258at2759"/>
<organism evidence="1 2">
    <name type="scientific">Araneus ventricosus</name>
    <name type="common">Orbweaver spider</name>
    <name type="synonym">Epeira ventricosa</name>
    <dbReference type="NCBI Taxonomy" id="182803"/>
    <lineage>
        <taxon>Eukaryota</taxon>
        <taxon>Metazoa</taxon>
        <taxon>Ecdysozoa</taxon>
        <taxon>Arthropoda</taxon>
        <taxon>Chelicerata</taxon>
        <taxon>Arachnida</taxon>
        <taxon>Araneae</taxon>
        <taxon>Araneomorphae</taxon>
        <taxon>Entelegynae</taxon>
        <taxon>Araneoidea</taxon>
        <taxon>Araneidae</taxon>
        <taxon>Araneus</taxon>
    </lineage>
</organism>
<sequence length="315" mass="36580">MLSLKENNPQIVKLNANNYSVWKFKMEMILIKEGLFHLIEDDTPSQPDEKYIKKDRQARAIINLCIEDSQIIHIKYETTAKATWNKLKAIHERSNLSSKLFLLRKLYATKMSEDGNMNEHIAQMLELIDKLKAVGEEIKDDHIAALLLVSVPNSYDTLITALEARLENELTPELIKNKLTDEYNRRKEQDSDRNLAQAFKTNVSFKSRNQNKNDKFNWDVCVEMEKRGLALTFDVEDLSRNCQISLLVGADYYWDLVKGFQRLNSSLVAVETVLGWSLQGRCDELTESILVNFVISERELVSAEVRRFWELEVME</sequence>
<gene>
    <name evidence="1" type="primary">POLX_2281</name>
    <name evidence="1" type="ORF">AVEN_78505_1</name>
</gene>
<dbReference type="AlphaFoldDB" id="A0A4Y2EQF4"/>
<evidence type="ECO:0000313" key="2">
    <source>
        <dbReference type="Proteomes" id="UP000499080"/>
    </source>
</evidence>